<evidence type="ECO:0008006" key="5">
    <source>
        <dbReference type="Google" id="ProtNLM"/>
    </source>
</evidence>
<organism evidence="3 4">
    <name type="scientific">Dipteronia sinensis</name>
    <dbReference type="NCBI Taxonomy" id="43782"/>
    <lineage>
        <taxon>Eukaryota</taxon>
        <taxon>Viridiplantae</taxon>
        <taxon>Streptophyta</taxon>
        <taxon>Embryophyta</taxon>
        <taxon>Tracheophyta</taxon>
        <taxon>Spermatophyta</taxon>
        <taxon>Magnoliopsida</taxon>
        <taxon>eudicotyledons</taxon>
        <taxon>Gunneridae</taxon>
        <taxon>Pentapetalae</taxon>
        <taxon>rosids</taxon>
        <taxon>malvids</taxon>
        <taxon>Sapindales</taxon>
        <taxon>Sapindaceae</taxon>
        <taxon>Hippocastanoideae</taxon>
        <taxon>Acereae</taxon>
        <taxon>Dipteronia</taxon>
    </lineage>
</organism>
<gene>
    <name evidence="3" type="ORF">Dsin_009518</name>
</gene>
<sequence>MYPSDGWNTNLIMNNFLPEDAMSILQIPIGSGNHIDTHLWHYETSGNYSVRSGYWKLNIPVKIKIFMWRACQDWIPTNFNITRRGVRSDGLCAACKTSMETTFHALWNCNRLKEIRKEWKLQTPSLGMDTGNFFDYVFDYFSKISGDNKELFCVLLWRIWFRRNSFAHGSSPVDSSDMIGWSKKFLEDYHAIDGKHGKMMNVAQVNNGLQTGWSPPDKDLYKTNCGIALDNSNRCVGMGIIIRNSAGEVMACCSQKVEANINKNIANLIAILRGFQFGIECGLNASKIESEDAIVVNWINQGVYRDSDFGTILSDIDAMRAVVSPISFCNIPSIVHRAALGLAKNALNINDDSFWMEDYPICISNIIEKDKPG</sequence>
<feature type="domain" description="RNase H type-1" evidence="1">
    <location>
        <begin position="237"/>
        <end position="345"/>
    </location>
</feature>
<dbReference type="AlphaFoldDB" id="A0AAE0AQR7"/>
<dbReference type="EMBL" id="JANJYJ010000003">
    <property type="protein sequence ID" value="KAK3222493.1"/>
    <property type="molecule type" value="Genomic_DNA"/>
</dbReference>
<proteinExistence type="predicted"/>
<reference evidence="3" key="1">
    <citation type="journal article" date="2023" name="Plant J.">
        <title>Genome sequences and population genomics provide insights into the demographic history, inbreeding, and mutation load of two 'living fossil' tree species of Dipteronia.</title>
        <authorList>
            <person name="Feng Y."/>
            <person name="Comes H.P."/>
            <person name="Chen J."/>
            <person name="Zhu S."/>
            <person name="Lu R."/>
            <person name="Zhang X."/>
            <person name="Li P."/>
            <person name="Qiu J."/>
            <person name="Olsen K.M."/>
            <person name="Qiu Y."/>
        </authorList>
    </citation>
    <scope>NUCLEOTIDE SEQUENCE</scope>
    <source>
        <strain evidence="3">NBL</strain>
    </source>
</reference>
<feature type="domain" description="Reverse transcriptase zinc-binding" evidence="2">
    <location>
        <begin position="52"/>
        <end position="114"/>
    </location>
</feature>
<evidence type="ECO:0000259" key="1">
    <source>
        <dbReference type="Pfam" id="PF13456"/>
    </source>
</evidence>
<evidence type="ECO:0000259" key="2">
    <source>
        <dbReference type="Pfam" id="PF13966"/>
    </source>
</evidence>
<accession>A0AAE0AQR7</accession>
<dbReference type="Gene3D" id="3.30.420.10">
    <property type="entry name" value="Ribonuclease H-like superfamily/Ribonuclease H"/>
    <property type="match status" value="1"/>
</dbReference>
<dbReference type="GO" id="GO:0003676">
    <property type="term" value="F:nucleic acid binding"/>
    <property type="evidence" value="ECO:0007669"/>
    <property type="project" value="InterPro"/>
</dbReference>
<dbReference type="InterPro" id="IPR036397">
    <property type="entry name" value="RNaseH_sf"/>
</dbReference>
<dbReference type="Pfam" id="PF13456">
    <property type="entry name" value="RVT_3"/>
    <property type="match status" value="1"/>
</dbReference>
<protein>
    <recommendedName>
        <fullName evidence="5">Reverse transcriptase zinc-binding domain</fullName>
    </recommendedName>
</protein>
<dbReference type="Pfam" id="PF13966">
    <property type="entry name" value="zf-RVT"/>
    <property type="match status" value="1"/>
</dbReference>
<evidence type="ECO:0000313" key="3">
    <source>
        <dbReference type="EMBL" id="KAK3222493.1"/>
    </source>
</evidence>
<dbReference type="Proteomes" id="UP001281410">
    <property type="component" value="Unassembled WGS sequence"/>
</dbReference>
<comment type="caution">
    <text evidence="3">The sequence shown here is derived from an EMBL/GenBank/DDBJ whole genome shotgun (WGS) entry which is preliminary data.</text>
</comment>
<keyword evidence="4" id="KW-1185">Reference proteome</keyword>
<dbReference type="InterPro" id="IPR052929">
    <property type="entry name" value="RNase_H-like_EbsB-rel"/>
</dbReference>
<evidence type="ECO:0000313" key="4">
    <source>
        <dbReference type="Proteomes" id="UP001281410"/>
    </source>
</evidence>
<dbReference type="PANTHER" id="PTHR47074:SF61">
    <property type="entry name" value="RNASE H TYPE-1 DOMAIN-CONTAINING PROTEIN"/>
    <property type="match status" value="1"/>
</dbReference>
<dbReference type="GO" id="GO:0004523">
    <property type="term" value="F:RNA-DNA hybrid ribonuclease activity"/>
    <property type="evidence" value="ECO:0007669"/>
    <property type="project" value="InterPro"/>
</dbReference>
<name>A0AAE0AQR7_9ROSI</name>
<dbReference type="InterPro" id="IPR026960">
    <property type="entry name" value="RVT-Znf"/>
</dbReference>
<dbReference type="PANTHER" id="PTHR47074">
    <property type="entry name" value="BNAC02G40300D PROTEIN"/>
    <property type="match status" value="1"/>
</dbReference>
<dbReference type="InterPro" id="IPR002156">
    <property type="entry name" value="RNaseH_domain"/>
</dbReference>